<feature type="transmembrane region" description="Helical" evidence="1">
    <location>
        <begin position="167"/>
        <end position="185"/>
    </location>
</feature>
<proteinExistence type="predicted"/>
<keyword evidence="1" id="KW-0812">Transmembrane</keyword>
<gene>
    <name evidence="3" type="ORF">NA8A_00485</name>
</gene>
<feature type="transmembrane region" description="Helical" evidence="1">
    <location>
        <begin position="315"/>
        <end position="334"/>
    </location>
</feature>
<dbReference type="OrthoDB" id="9806425at2"/>
<organism evidence="3 4">
    <name type="scientific">Nitratireductor indicus C115</name>
    <dbReference type="NCBI Taxonomy" id="1231190"/>
    <lineage>
        <taxon>Bacteria</taxon>
        <taxon>Pseudomonadati</taxon>
        <taxon>Pseudomonadota</taxon>
        <taxon>Alphaproteobacteria</taxon>
        <taxon>Hyphomicrobiales</taxon>
        <taxon>Phyllobacteriaceae</taxon>
        <taxon>Nitratireductor</taxon>
    </lineage>
</organism>
<protein>
    <recommendedName>
        <fullName evidence="2">DUF112 domain-containing protein</fullName>
    </recommendedName>
</protein>
<feature type="transmembrane region" description="Helical" evidence="1">
    <location>
        <begin position="12"/>
        <end position="33"/>
    </location>
</feature>
<dbReference type="RefSeq" id="WP_009449251.1">
    <property type="nucleotide sequence ID" value="NZ_AMSI01000001.1"/>
</dbReference>
<dbReference type="Proteomes" id="UP000007374">
    <property type="component" value="Unassembled WGS sequence"/>
</dbReference>
<feature type="domain" description="DUF112" evidence="2">
    <location>
        <begin position="17"/>
        <end position="434"/>
    </location>
</feature>
<name>K2N9I2_9HYPH</name>
<dbReference type="PANTHER" id="PTHR35342:SF5">
    <property type="entry name" value="TRICARBOXYLIC TRANSPORT PROTEIN"/>
    <property type="match status" value="1"/>
</dbReference>
<reference evidence="3 4" key="1">
    <citation type="journal article" date="2012" name="J. Bacteriol.">
        <title>Genome Sequence of Nitratireductor indicus Type Strain C115.</title>
        <authorList>
            <person name="Lai Q."/>
            <person name="Li G."/>
            <person name="Yu Z."/>
            <person name="Shao Z."/>
        </authorList>
    </citation>
    <scope>NUCLEOTIDE SEQUENCE [LARGE SCALE GENOMIC DNA]</scope>
    <source>
        <strain evidence="3 4">C115</strain>
    </source>
</reference>
<evidence type="ECO:0000313" key="3">
    <source>
        <dbReference type="EMBL" id="EKF44173.1"/>
    </source>
</evidence>
<feature type="transmembrane region" description="Helical" evidence="1">
    <location>
        <begin position="40"/>
        <end position="65"/>
    </location>
</feature>
<keyword evidence="4" id="KW-1185">Reference proteome</keyword>
<feature type="transmembrane region" description="Helical" evidence="1">
    <location>
        <begin position="354"/>
        <end position="377"/>
    </location>
</feature>
<accession>K2N9I2</accession>
<dbReference type="STRING" id="721133.SAMN05216176_10296"/>
<comment type="caution">
    <text evidence="3">The sequence shown here is derived from an EMBL/GenBank/DDBJ whole genome shotgun (WGS) entry which is preliminary data.</text>
</comment>
<dbReference type="InterPro" id="IPR002823">
    <property type="entry name" value="DUF112_TM"/>
</dbReference>
<keyword evidence="1" id="KW-1133">Transmembrane helix</keyword>
<evidence type="ECO:0000256" key="1">
    <source>
        <dbReference type="SAM" id="Phobius"/>
    </source>
</evidence>
<dbReference type="EMBL" id="AMSI01000001">
    <property type="protein sequence ID" value="EKF44173.1"/>
    <property type="molecule type" value="Genomic_DNA"/>
</dbReference>
<sequence>MVEVLSGLPHALILDSILAMIVGTAAGILVGAIPGLTATLAMALLLPFTYTMSPLVALGMMAGIYNGSMYGGAIPAILMRIPGTPSAVATTFDGYPLAQAGRAKYALHIALVSSTAGSIISALALMVIAPPLVSLALQFGPTEYFWVAVFGLTSVSLLLAGAPAKGLASAMIGVAVGLVGMDMMTGSERLVFGIRHIAGGIDLAVMLTGLFAVPPALAMLASSANGDGRADLTGAGLKVREAFTLTKTWIRSGLIGVVIGIMPGAGGNLAGILGYAEEKRAAKDSALFGKGDPRGIAASECANNADNASSLIPTLALGVPGNSVAALMMGAMLIQGLNPGPALFSQHADVVYGFMWQMLITAFLMLGLGLIGAKLFVNMLRIPAALLAPMILIICSLGTYASTNAMADVWLMLGFGLMGYVLSRSGYPIAPIVLGAILGPMAESSFRQALLIARGDPLSFVSSPISIALVIAVVAILALPLVRGRGRKNEAAST</sequence>
<feature type="transmembrane region" description="Helical" evidence="1">
    <location>
        <begin position="384"/>
        <end position="403"/>
    </location>
</feature>
<dbReference type="PANTHER" id="PTHR35342">
    <property type="entry name" value="TRICARBOXYLIC TRANSPORT PROTEIN"/>
    <property type="match status" value="1"/>
</dbReference>
<keyword evidence="1" id="KW-0472">Membrane</keyword>
<feature type="transmembrane region" description="Helical" evidence="1">
    <location>
        <begin position="105"/>
        <end position="132"/>
    </location>
</feature>
<feature type="transmembrane region" description="Helical" evidence="1">
    <location>
        <begin position="197"/>
        <end position="221"/>
    </location>
</feature>
<dbReference type="Pfam" id="PF01970">
    <property type="entry name" value="TctA"/>
    <property type="match status" value="1"/>
</dbReference>
<dbReference type="PATRIC" id="fig|1231190.3.peg.104"/>
<feature type="transmembrane region" description="Helical" evidence="1">
    <location>
        <begin position="254"/>
        <end position="276"/>
    </location>
</feature>
<feature type="transmembrane region" description="Helical" evidence="1">
    <location>
        <begin position="458"/>
        <end position="479"/>
    </location>
</feature>
<evidence type="ECO:0000259" key="2">
    <source>
        <dbReference type="Pfam" id="PF01970"/>
    </source>
</evidence>
<dbReference type="eggNOG" id="COG3333">
    <property type="taxonomic scope" value="Bacteria"/>
</dbReference>
<evidence type="ECO:0000313" key="4">
    <source>
        <dbReference type="Proteomes" id="UP000007374"/>
    </source>
</evidence>
<feature type="transmembrane region" description="Helical" evidence="1">
    <location>
        <begin position="409"/>
        <end position="438"/>
    </location>
</feature>
<dbReference type="AlphaFoldDB" id="K2N9I2"/>